<evidence type="ECO:0000256" key="2">
    <source>
        <dbReference type="ARBA" id="ARBA00007424"/>
    </source>
</evidence>
<comment type="function">
    <text evidence="7">Catalyzes the formation of 6,7-dimethyl-8-ribityllumazine by condensation of 5-amino-6-(D-ribitylamino)uracil with 3,4-dihydroxy-2-butanone 4-phosphate. This is the penultimate step in the biosynthesis of riboflavin.</text>
</comment>
<proteinExistence type="inferred from homology"/>
<comment type="catalytic activity">
    <reaction evidence="6 7">
        <text>(2S)-2-hydroxy-3-oxobutyl phosphate + 5-amino-6-(D-ribitylamino)uracil = 6,7-dimethyl-8-(1-D-ribityl)lumazine + phosphate + 2 H2O + H(+)</text>
        <dbReference type="Rhea" id="RHEA:26152"/>
        <dbReference type="ChEBI" id="CHEBI:15377"/>
        <dbReference type="ChEBI" id="CHEBI:15378"/>
        <dbReference type="ChEBI" id="CHEBI:15934"/>
        <dbReference type="ChEBI" id="CHEBI:43474"/>
        <dbReference type="ChEBI" id="CHEBI:58201"/>
        <dbReference type="ChEBI" id="CHEBI:58830"/>
        <dbReference type="EC" id="2.5.1.78"/>
    </reaction>
</comment>
<dbReference type="InterPro" id="IPR034964">
    <property type="entry name" value="LS"/>
</dbReference>
<evidence type="ECO:0000256" key="5">
    <source>
        <dbReference type="ARBA" id="ARBA00022679"/>
    </source>
</evidence>
<evidence type="ECO:0000256" key="4">
    <source>
        <dbReference type="ARBA" id="ARBA00022619"/>
    </source>
</evidence>
<dbReference type="EC" id="2.5.1.78" evidence="3 7"/>
<dbReference type="HAMAP" id="MF_00178">
    <property type="entry name" value="Lumazine_synth"/>
    <property type="match status" value="1"/>
</dbReference>
<evidence type="ECO:0000313" key="9">
    <source>
        <dbReference type="Proteomes" id="UP000323917"/>
    </source>
</evidence>
<dbReference type="InterPro" id="IPR036467">
    <property type="entry name" value="LS/RS_sf"/>
</dbReference>
<dbReference type="SUPFAM" id="SSF52121">
    <property type="entry name" value="Lumazine synthase"/>
    <property type="match status" value="1"/>
</dbReference>
<feature type="binding site" evidence="7">
    <location>
        <begin position="82"/>
        <end position="83"/>
    </location>
    <ligand>
        <name>(2S)-2-hydroxy-3-oxobutyl phosphate</name>
        <dbReference type="ChEBI" id="CHEBI:58830"/>
    </ligand>
</feature>
<feature type="active site" description="Proton donor" evidence="7">
    <location>
        <position position="85"/>
    </location>
</feature>
<comment type="similarity">
    <text evidence="2 7">Belongs to the DMRL synthase family.</text>
</comment>
<evidence type="ECO:0000256" key="3">
    <source>
        <dbReference type="ARBA" id="ARBA00012664"/>
    </source>
</evidence>
<evidence type="ECO:0000256" key="1">
    <source>
        <dbReference type="ARBA" id="ARBA00004917"/>
    </source>
</evidence>
<reference evidence="8 9" key="1">
    <citation type="submission" date="2019-08" db="EMBL/GenBank/DDBJ databases">
        <title>Deep-cultivation of Planctomycetes and their phenomic and genomic characterization uncovers novel biology.</title>
        <authorList>
            <person name="Wiegand S."/>
            <person name="Jogler M."/>
            <person name="Boedeker C."/>
            <person name="Pinto D."/>
            <person name="Vollmers J."/>
            <person name="Rivas-Marin E."/>
            <person name="Kohn T."/>
            <person name="Peeters S.H."/>
            <person name="Heuer A."/>
            <person name="Rast P."/>
            <person name="Oberbeckmann S."/>
            <person name="Bunk B."/>
            <person name="Jeske O."/>
            <person name="Meyerdierks A."/>
            <person name="Storesund J.E."/>
            <person name="Kallscheuer N."/>
            <person name="Luecker S."/>
            <person name="Lage O.M."/>
            <person name="Pohl T."/>
            <person name="Merkel B.J."/>
            <person name="Hornburger P."/>
            <person name="Mueller R.-W."/>
            <person name="Bruemmer F."/>
            <person name="Labrenz M."/>
            <person name="Spormann A.M."/>
            <person name="Op den Camp H."/>
            <person name="Overmann J."/>
            <person name="Amann R."/>
            <person name="Jetten M.S.M."/>
            <person name="Mascher T."/>
            <person name="Medema M.H."/>
            <person name="Devos D.P."/>
            <person name="Kaster A.-K."/>
            <person name="Ovreas L."/>
            <person name="Rohde M."/>
            <person name="Galperin M.Y."/>
            <person name="Jogler C."/>
        </authorList>
    </citation>
    <scope>NUCLEOTIDE SEQUENCE [LARGE SCALE GENOMIC DNA]</scope>
    <source>
        <strain evidence="8 9">Pr1d</strain>
    </source>
</reference>
<dbReference type="GO" id="GO:0009349">
    <property type="term" value="C:riboflavin synthase complex"/>
    <property type="evidence" value="ECO:0007669"/>
    <property type="project" value="UniProtKB-UniRule"/>
</dbReference>
<dbReference type="EMBL" id="CP042913">
    <property type="protein sequence ID" value="QEG35684.1"/>
    <property type="molecule type" value="Genomic_DNA"/>
</dbReference>
<dbReference type="KEGG" id="bgok:Pr1d_29860"/>
<feature type="binding site" evidence="7">
    <location>
        <begin position="77"/>
        <end position="79"/>
    </location>
    <ligand>
        <name>5-amino-6-(D-ribitylamino)uracil</name>
        <dbReference type="ChEBI" id="CHEBI:15934"/>
    </ligand>
</feature>
<gene>
    <name evidence="7 8" type="primary">ribH</name>
    <name evidence="8" type="ORF">Pr1d_29860</name>
</gene>
<dbReference type="PANTHER" id="PTHR21058">
    <property type="entry name" value="6,7-DIMETHYL-8-RIBITYLLUMAZINE SYNTHASE DMRL SYNTHASE LUMAZINE SYNTHASE"/>
    <property type="match status" value="1"/>
</dbReference>
<evidence type="ECO:0000313" key="8">
    <source>
        <dbReference type="EMBL" id="QEG35684.1"/>
    </source>
</evidence>
<dbReference type="RefSeq" id="WP_148074172.1">
    <property type="nucleotide sequence ID" value="NZ_CP042913.1"/>
</dbReference>
<name>A0A5B9Q9G8_9BACT</name>
<keyword evidence="9" id="KW-1185">Reference proteome</keyword>
<protein>
    <recommendedName>
        <fullName evidence="3 7">6,7-dimethyl-8-ribityllumazine synthase</fullName>
        <shortName evidence="7">DMRL synthase</shortName>
        <shortName evidence="7">LS</shortName>
        <shortName evidence="7">Lumazine synthase</shortName>
        <ecNumber evidence="3 7">2.5.1.78</ecNumber>
    </recommendedName>
</protein>
<dbReference type="Proteomes" id="UP000323917">
    <property type="component" value="Chromosome"/>
</dbReference>
<dbReference type="GO" id="GO:0009231">
    <property type="term" value="P:riboflavin biosynthetic process"/>
    <property type="evidence" value="ECO:0007669"/>
    <property type="project" value="UniProtKB-UniRule"/>
</dbReference>
<dbReference type="CDD" id="cd09209">
    <property type="entry name" value="Lumazine_synthase-I"/>
    <property type="match status" value="1"/>
</dbReference>
<dbReference type="AlphaFoldDB" id="A0A5B9Q9G8"/>
<organism evidence="8 9">
    <name type="scientific">Bythopirellula goksoeyrii</name>
    <dbReference type="NCBI Taxonomy" id="1400387"/>
    <lineage>
        <taxon>Bacteria</taxon>
        <taxon>Pseudomonadati</taxon>
        <taxon>Planctomycetota</taxon>
        <taxon>Planctomycetia</taxon>
        <taxon>Pirellulales</taxon>
        <taxon>Lacipirellulaceae</taxon>
        <taxon>Bythopirellula</taxon>
    </lineage>
</organism>
<dbReference type="UniPathway" id="UPA00275">
    <property type="reaction ID" value="UER00404"/>
</dbReference>
<dbReference type="InterPro" id="IPR002180">
    <property type="entry name" value="LS/RS"/>
</dbReference>
<dbReference type="NCBIfam" id="TIGR00114">
    <property type="entry name" value="lumazine-synth"/>
    <property type="match status" value="1"/>
</dbReference>
<dbReference type="PANTHER" id="PTHR21058:SF0">
    <property type="entry name" value="6,7-DIMETHYL-8-RIBITYLLUMAZINE SYNTHASE"/>
    <property type="match status" value="1"/>
</dbReference>
<evidence type="ECO:0000256" key="7">
    <source>
        <dbReference type="HAMAP-Rule" id="MF_00178"/>
    </source>
</evidence>
<keyword evidence="4 7" id="KW-0686">Riboflavin biosynthesis</keyword>
<dbReference type="Pfam" id="PF00885">
    <property type="entry name" value="DMRL_synthase"/>
    <property type="match status" value="1"/>
</dbReference>
<sequence length="153" mass="16293">MEKPPLDGSERFAIVVAEWNRSITAKLLEGALSTLSAAGVADAQIDVAWVPGAWEIPLVAQRFAQCQKYASVISLGAVIRGETSHDQHINRAVSLSLQQIALACDLPMIFGLLTCETMEQAIHRSGGNVGNKGAECAEAALRMVALLKNSPPK</sequence>
<keyword evidence="5 7" id="KW-0808">Transferase</keyword>
<feature type="binding site" evidence="7">
    <location>
        <position position="124"/>
    </location>
    <ligand>
        <name>(2S)-2-hydroxy-3-oxobutyl phosphate</name>
        <dbReference type="ChEBI" id="CHEBI:58830"/>
    </ligand>
</feature>
<dbReference type="GO" id="GO:0000906">
    <property type="term" value="F:6,7-dimethyl-8-ribityllumazine synthase activity"/>
    <property type="evidence" value="ECO:0007669"/>
    <property type="project" value="UniProtKB-UniRule"/>
</dbReference>
<feature type="binding site" evidence="7">
    <location>
        <begin position="53"/>
        <end position="55"/>
    </location>
    <ligand>
        <name>5-amino-6-(D-ribitylamino)uracil</name>
        <dbReference type="ChEBI" id="CHEBI:15934"/>
    </ligand>
</feature>
<dbReference type="GO" id="GO:0005829">
    <property type="term" value="C:cytosol"/>
    <property type="evidence" value="ECO:0007669"/>
    <property type="project" value="TreeGrafter"/>
</dbReference>
<evidence type="ECO:0000256" key="6">
    <source>
        <dbReference type="ARBA" id="ARBA00048785"/>
    </source>
</evidence>
<dbReference type="OrthoDB" id="9809709at2"/>
<comment type="pathway">
    <text evidence="1 7">Cofactor biosynthesis; riboflavin biosynthesis; riboflavin from 2-hydroxy-3-oxobutyl phosphate and 5-amino-6-(D-ribitylamino)uracil: step 1/2.</text>
</comment>
<feature type="binding site" evidence="7">
    <location>
        <position position="19"/>
    </location>
    <ligand>
        <name>5-amino-6-(D-ribitylamino)uracil</name>
        <dbReference type="ChEBI" id="CHEBI:15934"/>
    </ligand>
</feature>
<dbReference type="Gene3D" id="3.40.50.960">
    <property type="entry name" value="Lumazine/riboflavin synthase"/>
    <property type="match status" value="1"/>
</dbReference>
<accession>A0A5B9Q9G8</accession>
<feature type="binding site" evidence="7">
    <location>
        <position position="110"/>
    </location>
    <ligand>
        <name>5-amino-6-(D-ribitylamino)uracil</name>
        <dbReference type="ChEBI" id="CHEBI:15934"/>
    </ligand>
</feature>